<feature type="region of interest" description="Disordered" evidence="2">
    <location>
        <begin position="66"/>
        <end position="93"/>
    </location>
</feature>
<evidence type="ECO:0000313" key="4">
    <source>
        <dbReference type="EMBL" id="CAI8011690.1"/>
    </source>
</evidence>
<feature type="compositionally biased region" description="Basic residues" evidence="2">
    <location>
        <begin position="375"/>
        <end position="384"/>
    </location>
</feature>
<feature type="compositionally biased region" description="Acidic residues" evidence="2">
    <location>
        <begin position="77"/>
        <end position="89"/>
    </location>
</feature>
<sequence length="778" mass="85198">MPIVNSRETTGKLSPLEEEEVADGGGELAMTVDKKTRKSTDGVHSTGGVSVFTTLGSLILTARPYNGSTRGSRWTGGEEEERGEEEGEDGQGATLQGEIFQTLNKESLFVMQEHMEKLWCERIPMCIEVKGQATPSPNESRSLLLEQWLIQVLPRRSHPHPIPLSFLTHAVQSYLHFSQIRSWIVSHRGSLPFDLTYRVCAPGEDDTSDQFSPHPPKVHTFPPSPLSPLTSLQVTIRHLPRLKTVPTTLTSSSASRDGGDSIISKFRDLSISKSAERLKDLSVIRKSSSMECPQNCQNSFSKSAECLKDLVLASGAYTVSRSRLLSKSAERVRDLSTRSKVVTPPYLTKEPPSPHAHSPRSPQTPSSYHSLTPSPHHHSSHLHRTSLSATTDAFPFSPPQPSPMSPKLLAGLGEPLQYHSLLDRNALNATSHDNGMNNGKAGFEISGCSSECSCQSLERGSDRDGNGGHSCSASFCFDSLCVREGGCEEGEGRRRRRRGDSSVNKVEKVVKRGAVRSPAASSPVPFMRRTTSETKNQHKRSSAINLKGVQTQRPPRPLRSNSAPAIMHSLSLLGTFEESILNGRLEPCGFVEGFTAELGASGSFCPRHISLPVTAAFFNLSDSGTSPYLGVIDLSTTGKRGYHIAKKGTVQLTLFNPNGTVVKIFVVTYDHSDMPPNSQTFLRQKTVSPPLSRLTPHTLSSSPPLLHYLIHLRFLCSRSGRVYLHKDIRLIFARRAPDTEPDFSFVTLTTMTEAPPSPKYGPLDGQSDRTKLTGVVRL</sequence>
<feature type="region of interest" description="Disordered" evidence="2">
    <location>
        <begin position="512"/>
        <end position="542"/>
    </location>
</feature>
<dbReference type="Proteomes" id="UP001174909">
    <property type="component" value="Unassembled WGS sequence"/>
</dbReference>
<dbReference type="InterPro" id="IPR051506">
    <property type="entry name" value="ATOS_Transcription_Regulators"/>
</dbReference>
<dbReference type="Pfam" id="PF13889">
    <property type="entry name" value="Chromosome_seg"/>
    <property type="match status" value="1"/>
</dbReference>
<comment type="caution">
    <text evidence="4">The sequence shown here is derived from an EMBL/GenBank/DDBJ whole genome shotgun (WGS) entry which is preliminary data.</text>
</comment>
<keyword evidence="5" id="KW-1185">Reference proteome</keyword>
<feature type="region of interest" description="Disordered" evidence="2">
    <location>
        <begin position="1"/>
        <end position="46"/>
    </location>
</feature>
<protein>
    <submittedName>
        <fullName evidence="4">Protein FAM214A</fullName>
    </submittedName>
</protein>
<feature type="region of interest" description="Disordered" evidence="2">
    <location>
        <begin position="205"/>
        <end position="224"/>
    </location>
</feature>
<dbReference type="EMBL" id="CASHTH010001115">
    <property type="protein sequence ID" value="CAI8011690.1"/>
    <property type="molecule type" value="Genomic_DNA"/>
</dbReference>
<feature type="compositionally biased region" description="Polar residues" evidence="2">
    <location>
        <begin position="1"/>
        <end position="12"/>
    </location>
</feature>
<evidence type="ECO:0000256" key="2">
    <source>
        <dbReference type="SAM" id="MobiDB-lite"/>
    </source>
</evidence>
<gene>
    <name evidence="4" type="ORF">GBAR_LOCUS7507</name>
</gene>
<comment type="similarity">
    <text evidence="1">Belongs to the ATOS family.</text>
</comment>
<dbReference type="InterPro" id="IPR033473">
    <property type="entry name" value="Atos-like_C"/>
</dbReference>
<dbReference type="Pfam" id="PF13915">
    <property type="entry name" value="DUF4210"/>
    <property type="match status" value="1"/>
</dbReference>
<evidence type="ECO:0000313" key="5">
    <source>
        <dbReference type="Proteomes" id="UP001174909"/>
    </source>
</evidence>
<dbReference type="AlphaFoldDB" id="A0AA35RHP7"/>
<dbReference type="SMART" id="SM01177">
    <property type="entry name" value="DUF4210"/>
    <property type="match status" value="1"/>
</dbReference>
<reference evidence="4" key="1">
    <citation type="submission" date="2023-03" db="EMBL/GenBank/DDBJ databases">
        <authorList>
            <person name="Steffen K."/>
            <person name="Cardenas P."/>
        </authorList>
    </citation>
    <scope>NUCLEOTIDE SEQUENCE</scope>
</reference>
<accession>A0AA35RHP7</accession>
<feature type="region of interest" description="Disordered" evidence="2">
    <location>
        <begin position="756"/>
        <end position="778"/>
    </location>
</feature>
<proteinExistence type="inferred from homology"/>
<feature type="compositionally biased region" description="Low complexity" evidence="2">
    <location>
        <begin position="355"/>
        <end position="374"/>
    </location>
</feature>
<dbReference type="PANTHER" id="PTHR13199:SF11">
    <property type="entry name" value="PROTEIN ATOSSA"/>
    <property type="match status" value="1"/>
</dbReference>
<dbReference type="PANTHER" id="PTHR13199">
    <property type="entry name" value="GH03947P"/>
    <property type="match status" value="1"/>
</dbReference>
<organism evidence="4 5">
    <name type="scientific">Geodia barretti</name>
    <name type="common">Barrett's horny sponge</name>
    <dbReference type="NCBI Taxonomy" id="519541"/>
    <lineage>
        <taxon>Eukaryota</taxon>
        <taxon>Metazoa</taxon>
        <taxon>Porifera</taxon>
        <taxon>Demospongiae</taxon>
        <taxon>Heteroscleromorpha</taxon>
        <taxon>Tetractinellida</taxon>
        <taxon>Astrophorina</taxon>
        <taxon>Geodiidae</taxon>
        <taxon>Geodia</taxon>
    </lineage>
</organism>
<evidence type="ECO:0000256" key="1">
    <source>
        <dbReference type="ARBA" id="ARBA00034497"/>
    </source>
</evidence>
<dbReference type="InterPro" id="IPR025261">
    <property type="entry name" value="Atos-like_cons_dom"/>
</dbReference>
<evidence type="ECO:0000259" key="3">
    <source>
        <dbReference type="SMART" id="SM01177"/>
    </source>
</evidence>
<name>A0AA35RHP7_GEOBA</name>
<feature type="compositionally biased region" description="Basic and acidic residues" evidence="2">
    <location>
        <begin position="32"/>
        <end position="41"/>
    </location>
</feature>
<feature type="region of interest" description="Disordered" evidence="2">
    <location>
        <begin position="328"/>
        <end position="410"/>
    </location>
</feature>
<feature type="domain" description="Atos-like conserved" evidence="3">
    <location>
        <begin position="572"/>
        <end position="629"/>
    </location>
</feature>
<feature type="compositionally biased region" description="Basic and acidic residues" evidence="2">
    <location>
        <begin position="328"/>
        <end position="337"/>
    </location>
</feature>